<accession>A0ACD5U8H3</accession>
<keyword evidence="2" id="KW-1185">Reference proteome</keyword>
<reference evidence="1" key="1">
    <citation type="submission" date="2021-05" db="EMBL/GenBank/DDBJ databases">
        <authorList>
            <person name="Scholz U."/>
            <person name="Mascher M."/>
            <person name="Fiebig A."/>
        </authorList>
    </citation>
    <scope>NUCLEOTIDE SEQUENCE [LARGE SCALE GENOMIC DNA]</scope>
</reference>
<organism evidence="1 2">
    <name type="scientific">Avena sativa</name>
    <name type="common">Oat</name>
    <dbReference type="NCBI Taxonomy" id="4498"/>
    <lineage>
        <taxon>Eukaryota</taxon>
        <taxon>Viridiplantae</taxon>
        <taxon>Streptophyta</taxon>
        <taxon>Embryophyta</taxon>
        <taxon>Tracheophyta</taxon>
        <taxon>Spermatophyta</taxon>
        <taxon>Magnoliopsida</taxon>
        <taxon>Liliopsida</taxon>
        <taxon>Poales</taxon>
        <taxon>Poaceae</taxon>
        <taxon>BOP clade</taxon>
        <taxon>Pooideae</taxon>
        <taxon>Poodae</taxon>
        <taxon>Poeae</taxon>
        <taxon>Poeae Chloroplast Group 1 (Aveneae type)</taxon>
        <taxon>Aveninae</taxon>
        <taxon>Avena</taxon>
    </lineage>
</organism>
<name>A0ACD5U8H3_AVESA</name>
<evidence type="ECO:0000313" key="1">
    <source>
        <dbReference type="EnsemblPlants" id="AVESA.00010b.r2.2AG0202760.1.CDS.1"/>
    </source>
</evidence>
<dbReference type="Proteomes" id="UP001732700">
    <property type="component" value="Chromosome 2A"/>
</dbReference>
<protein>
    <submittedName>
        <fullName evidence="1">Uncharacterized protein</fullName>
    </submittedName>
</protein>
<sequence>MTESKRPRPPSPSPAAAADVSKVLDDSDLLWEILIRLDFPTWLVQAALVCKRWLAHASDPVFLCRFEERHPPRLLGFYAESACKGLQQFVPLPGLPPELAPVVRRPASFDLTTEFYWNTSIEHCRNGRLLLRHTGYHKSIFKVRSPLNLARDGAVVATCPMSKFADDERYFGHMLLPDDSNDGLSVNFVCSQREVFAKVRSFRDGVCHDLRTSGSIMLPARWKVSTMNRSLLHDGNGKLYMLGTTGYILGLELASTSLFFIELPDEVRYERPETLQLSLRISHQAVHSGVYLINLVRFKILVWLHSTDGNNTGTWVLVDTICLSQAFGHLVKSGWESGSSCISLAGSGDNAEFVFLGVDDEIFCMYIGSRTVEKVYEMEYKNDQLFRIYPFMMVWPPIFPALVQRHDEEKISEGLPPGALHND</sequence>
<reference evidence="1" key="2">
    <citation type="submission" date="2025-09" db="UniProtKB">
        <authorList>
            <consortium name="EnsemblPlants"/>
        </authorList>
    </citation>
    <scope>IDENTIFICATION</scope>
</reference>
<dbReference type="EnsemblPlants" id="AVESA.00010b.r2.2AG0202760.1">
    <property type="protein sequence ID" value="AVESA.00010b.r2.2AG0202760.1.CDS.1"/>
    <property type="gene ID" value="AVESA.00010b.r2.2AG0202760"/>
</dbReference>
<proteinExistence type="predicted"/>
<evidence type="ECO:0000313" key="2">
    <source>
        <dbReference type="Proteomes" id="UP001732700"/>
    </source>
</evidence>